<organism evidence="2 3">
    <name type="scientific">Camellia sinensis var. sinensis</name>
    <name type="common">China tea</name>
    <dbReference type="NCBI Taxonomy" id="542762"/>
    <lineage>
        <taxon>Eukaryota</taxon>
        <taxon>Viridiplantae</taxon>
        <taxon>Streptophyta</taxon>
        <taxon>Embryophyta</taxon>
        <taxon>Tracheophyta</taxon>
        <taxon>Spermatophyta</taxon>
        <taxon>Magnoliopsida</taxon>
        <taxon>eudicotyledons</taxon>
        <taxon>Gunneridae</taxon>
        <taxon>Pentapetalae</taxon>
        <taxon>asterids</taxon>
        <taxon>Ericales</taxon>
        <taxon>Theaceae</taxon>
        <taxon>Camellia</taxon>
    </lineage>
</organism>
<feature type="region of interest" description="Disordered" evidence="1">
    <location>
        <begin position="202"/>
        <end position="227"/>
    </location>
</feature>
<dbReference type="AlphaFoldDB" id="A0A4S4F5P5"/>
<feature type="compositionally biased region" description="Basic residues" evidence="1">
    <location>
        <begin position="212"/>
        <end position="223"/>
    </location>
</feature>
<accession>A0A4S4F5P5</accession>
<evidence type="ECO:0000313" key="2">
    <source>
        <dbReference type="EMBL" id="THG24006.1"/>
    </source>
</evidence>
<name>A0A4S4F5P5_CAMSN</name>
<dbReference type="Proteomes" id="UP000306102">
    <property type="component" value="Unassembled WGS sequence"/>
</dbReference>
<sequence length="402" mass="45199">MGRRNRGGPVIVRCTENPQPPIYDKYFCLSAAEFDDSYNIKEWYMLNLSSNNNNEKERKEMSGKRFVQNFPTPALRAARLAVNHDERHRGENPATLPLIAQLENGKADREYGTCSAMVGSRIYRFGGSHTDEDGRGFHNSRLVIYFDINHPEKGWKKGPRTICGREDAAVVVVDGKIFVFGGNESNIPGLCCEFLNANLEEEEEEEGGGGGNRKRKGKRKWSPLKHDAPSSLGYNNLFATAAPDGKILVGARASSSLFMFDVANQYWEKIALDVHFMNSISKPIVVGTQIYWIEYDFPQLHICDFVHGNKLSVPIADFKICQYLSETSDYTHAMNMTLTHLADDVFCIVWLDNESLLLHCTVVRISTTIGVSVLCCHSYGFHQPTSFLDCLPMVSPYCKRAS</sequence>
<protein>
    <submittedName>
        <fullName evidence="2">Uncharacterized protein</fullName>
    </submittedName>
</protein>
<keyword evidence="3" id="KW-1185">Reference proteome</keyword>
<evidence type="ECO:0000313" key="3">
    <source>
        <dbReference type="Proteomes" id="UP000306102"/>
    </source>
</evidence>
<comment type="caution">
    <text evidence="2">The sequence shown here is derived from an EMBL/GenBank/DDBJ whole genome shotgun (WGS) entry which is preliminary data.</text>
</comment>
<dbReference type="InterPro" id="IPR015915">
    <property type="entry name" value="Kelch-typ_b-propeller"/>
</dbReference>
<proteinExistence type="predicted"/>
<dbReference type="Gene3D" id="2.120.10.80">
    <property type="entry name" value="Kelch-type beta propeller"/>
    <property type="match status" value="1"/>
</dbReference>
<gene>
    <name evidence="2" type="ORF">TEA_012978</name>
</gene>
<reference evidence="2 3" key="1">
    <citation type="journal article" date="2018" name="Proc. Natl. Acad. Sci. U.S.A.">
        <title>Draft genome sequence of Camellia sinensis var. sinensis provides insights into the evolution of the tea genome and tea quality.</title>
        <authorList>
            <person name="Wei C."/>
            <person name="Yang H."/>
            <person name="Wang S."/>
            <person name="Zhao J."/>
            <person name="Liu C."/>
            <person name="Gao L."/>
            <person name="Xia E."/>
            <person name="Lu Y."/>
            <person name="Tai Y."/>
            <person name="She G."/>
            <person name="Sun J."/>
            <person name="Cao H."/>
            <person name="Tong W."/>
            <person name="Gao Q."/>
            <person name="Li Y."/>
            <person name="Deng W."/>
            <person name="Jiang X."/>
            <person name="Wang W."/>
            <person name="Chen Q."/>
            <person name="Zhang S."/>
            <person name="Li H."/>
            <person name="Wu J."/>
            <person name="Wang P."/>
            <person name="Li P."/>
            <person name="Shi C."/>
            <person name="Zheng F."/>
            <person name="Jian J."/>
            <person name="Huang B."/>
            <person name="Shan D."/>
            <person name="Shi M."/>
            <person name="Fang C."/>
            <person name="Yue Y."/>
            <person name="Li F."/>
            <person name="Li D."/>
            <person name="Wei S."/>
            <person name="Han B."/>
            <person name="Jiang C."/>
            <person name="Yin Y."/>
            <person name="Xia T."/>
            <person name="Zhang Z."/>
            <person name="Bennetzen J.L."/>
            <person name="Zhao S."/>
            <person name="Wan X."/>
        </authorList>
    </citation>
    <scope>NUCLEOTIDE SEQUENCE [LARGE SCALE GENOMIC DNA]</scope>
    <source>
        <strain evidence="3">cv. Shuchazao</strain>
        <tissue evidence="2">Leaf</tissue>
    </source>
</reference>
<evidence type="ECO:0000256" key="1">
    <source>
        <dbReference type="SAM" id="MobiDB-lite"/>
    </source>
</evidence>
<dbReference type="SUPFAM" id="SSF117281">
    <property type="entry name" value="Kelch motif"/>
    <property type="match status" value="1"/>
</dbReference>
<dbReference type="EMBL" id="SDRB02000004">
    <property type="protein sequence ID" value="THG24006.1"/>
    <property type="molecule type" value="Genomic_DNA"/>
</dbReference>